<keyword evidence="2" id="KW-0732">Signal</keyword>
<feature type="region of interest" description="Disordered" evidence="1">
    <location>
        <begin position="80"/>
        <end position="102"/>
    </location>
</feature>
<dbReference type="RefSeq" id="WP_016138595.1">
    <property type="nucleotide sequence ID" value="NZ_KB976986.1"/>
</dbReference>
<dbReference type="PANTHER" id="PTHR23150">
    <property type="entry name" value="SULFATASE MODIFYING FACTOR 1, 2"/>
    <property type="match status" value="1"/>
</dbReference>
<dbReference type="PATRIC" id="fig|1217690.3.peg.1746"/>
<feature type="chain" id="PRO_5004479315" description="Sulfatase-modifying factor enzyme-like domain-containing protein" evidence="2">
    <location>
        <begin position="21"/>
        <end position="338"/>
    </location>
</feature>
<dbReference type="GO" id="GO:0120147">
    <property type="term" value="F:formylglycine-generating oxidase activity"/>
    <property type="evidence" value="ECO:0007669"/>
    <property type="project" value="TreeGrafter"/>
</dbReference>
<evidence type="ECO:0000313" key="4">
    <source>
        <dbReference type="EMBL" id="EOQ62673.1"/>
    </source>
</evidence>
<sequence>MMKRNIAIVLFSSLALSACAKSSETNHKSSKPSPELQQKIQQLVEKTKKNMIFVEGGSYLMGDFGLVTPELEKMVPNSMAVKNPKGNTEKPNNQPFSPGDNNKTLHKVTLSSFNMNAYKITTEDFYIYTEASGQPESLTNKEYNPDIWHEVAAGISWQQAKNYCQWLGQQVGTPMDLPTEAQWEYVARNKGQYTAFATDTGKVEAEKNLWSKKQYDNYYLNYSPDSLGNIPVLGKTPPNPLGFYDLVTNNYEWMNDWYAKDYYKQSPTINPTGPKTGTEKVLRSTSPMGADNLVMADGLAIGRAHEIMEPFTTSDGKKNFHFETYSSRCVANTQQPIK</sequence>
<comment type="caution">
    <text evidence="4">The sequence shown here is derived from an EMBL/GenBank/DDBJ whole genome shotgun (WGS) entry which is preliminary data.</text>
</comment>
<dbReference type="PROSITE" id="PS51257">
    <property type="entry name" value="PROKAR_LIPOPROTEIN"/>
    <property type="match status" value="1"/>
</dbReference>
<gene>
    <name evidence="4" type="ORF">F935_01762</name>
</gene>
<name>R8XZT4_ACICA</name>
<evidence type="ECO:0000259" key="3">
    <source>
        <dbReference type="Pfam" id="PF03781"/>
    </source>
</evidence>
<protein>
    <recommendedName>
        <fullName evidence="3">Sulfatase-modifying factor enzyme-like domain-containing protein</fullName>
    </recommendedName>
</protein>
<dbReference type="Proteomes" id="UP000014041">
    <property type="component" value="Unassembled WGS sequence"/>
</dbReference>
<accession>R8XZT4</accession>
<dbReference type="SUPFAM" id="SSF56436">
    <property type="entry name" value="C-type lectin-like"/>
    <property type="match status" value="1"/>
</dbReference>
<dbReference type="InterPro" id="IPR016187">
    <property type="entry name" value="CTDL_fold"/>
</dbReference>
<dbReference type="Pfam" id="PF03781">
    <property type="entry name" value="FGE-sulfatase"/>
    <property type="match status" value="1"/>
</dbReference>
<dbReference type="Gene3D" id="3.90.1580.10">
    <property type="entry name" value="paralog of FGE (formylglycine-generating enzyme)"/>
    <property type="match status" value="1"/>
</dbReference>
<dbReference type="EMBL" id="APQJ01000008">
    <property type="protein sequence ID" value="EOQ62673.1"/>
    <property type="molecule type" value="Genomic_DNA"/>
</dbReference>
<proteinExistence type="predicted"/>
<dbReference type="InterPro" id="IPR042095">
    <property type="entry name" value="SUMF_sf"/>
</dbReference>
<organism evidence="4 5">
    <name type="scientific">Acinetobacter calcoaceticus ANC 3811</name>
    <dbReference type="NCBI Taxonomy" id="1217690"/>
    <lineage>
        <taxon>Bacteria</taxon>
        <taxon>Pseudomonadati</taxon>
        <taxon>Pseudomonadota</taxon>
        <taxon>Gammaproteobacteria</taxon>
        <taxon>Moraxellales</taxon>
        <taxon>Moraxellaceae</taxon>
        <taxon>Acinetobacter</taxon>
        <taxon>Acinetobacter calcoaceticus/baumannii complex</taxon>
    </lineage>
</organism>
<evidence type="ECO:0000256" key="1">
    <source>
        <dbReference type="SAM" id="MobiDB-lite"/>
    </source>
</evidence>
<dbReference type="PANTHER" id="PTHR23150:SF19">
    <property type="entry name" value="FORMYLGLYCINE-GENERATING ENZYME"/>
    <property type="match status" value="1"/>
</dbReference>
<dbReference type="HOGENOM" id="CLU_012431_8_0_6"/>
<feature type="compositionally biased region" description="Polar residues" evidence="1">
    <location>
        <begin position="85"/>
        <end position="102"/>
    </location>
</feature>
<dbReference type="InterPro" id="IPR005532">
    <property type="entry name" value="SUMF_dom"/>
</dbReference>
<evidence type="ECO:0000313" key="5">
    <source>
        <dbReference type="Proteomes" id="UP000014041"/>
    </source>
</evidence>
<dbReference type="AlphaFoldDB" id="R8XZT4"/>
<dbReference type="InterPro" id="IPR051043">
    <property type="entry name" value="Sulfatase_Mod_Factor_Kinase"/>
</dbReference>
<evidence type="ECO:0000256" key="2">
    <source>
        <dbReference type="SAM" id="SignalP"/>
    </source>
</evidence>
<reference evidence="4 5" key="1">
    <citation type="submission" date="2013-02" db="EMBL/GenBank/DDBJ databases">
        <title>The Genome Sequence of Acinetobacter sp. ANC 3811.</title>
        <authorList>
            <consortium name="The Broad Institute Genome Sequencing Platform"/>
            <consortium name="The Broad Institute Genome Sequencing Center for Infectious Disease"/>
            <person name="Cerqueira G."/>
            <person name="Feldgarden M."/>
            <person name="Courvalin P."/>
            <person name="Perichon B."/>
            <person name="Grillot-Courvalin C."/>
            <person name="Clermont D."/>
            <person name="Rocha E."/>
            <person name="Yoon E.-J."/>
            <person name="Nemec A."/>
            <person name="Walker B."/>
            <person name="Young S.K."/>
            <person name="Zeng Q."/>
            <person name="Gargeya S."/>
            <person name="Fitzgerald M."/>
            <person name="Haas B."/>
            <person name="Abouelleil A."/>
            <person name="Alvarado L."/>
            <person name="Arachchi H.M."/>
            <person name="Berlin A.M."/>
            <person name="Chapman S.B."/>
            <person name="Dewar J."/>
            <person name="Goldberg J."/>
            <person name="Griggs A."/>
            <person name="Gujja S."/>
            <person name="Hansen M."/>
            <person name="Howarth C."/>
            <person name="Imamovic A."/>
            <person name="Larimer J."/>
            <person name="McCowan C."/>
            <person name="Murphy C."/>
            <person name="Neiman D."/>
            <person name="Pearson M."/>
            <person name="Priest M."/>
            <person name="Roberts A."/>
            <person name="Saif S."/>
            <person name="Shea T."/>
            <person name="Sisk P."/>
            <person name="Sykes S."/>
            <person name="Wortman J."/>
            <person name="Nusbaum C."/>
            <person name="Birren B."/>
        </authorList>
    </citation>
    <scope>NUCLEOTIDE SEQUENCE [LARGE SCALE GENOMIC DNA]</scope>
    <source>
        <strain evidence="4 5">ANC 3811</strain>
    </source>
</reference>
<feature type="domain" description="Sulfatase-modifying factor enzyme-like" evidence="3">
    <location>
        <begin position="49"/>
        <end position="283"/>
    </location>
</feature>
<feature type="signal peptide" evidence="2">
    <location>
        <begin position="1"/>
        <end position="20"/>
    </location>
</feature>